<evidence type="ECO:0000259" key="3">
    <source>
        <dbReference type="Pfam" id="PF07364"/>
    </source>
</evidence>
<dbReference type="OrthoDB" id="9782658at2"/>
<protein>
    <recommendedName>
        <fullName evidence="1">Microcystinase C</fullName>
        <shortName evidence="1">MlrC</shortName>
    </recommendedName>
</protein>
<dbReference type="PIRSF" id="PIRSF012702">
    <property type="entry name" value="UCP012702"/>
    <property type="match status" value="1"/>
</dbReference>
<feature type="domain" description="Microcystin LR degradation protein MlrC C-terminal" evidence="2">
    <location>
        <begin position="306"/>
        <end position="483"/>
    </location>
</feature>
<dbReference type="Proteomes" id="UP000326202">
    <property type="component" value="Chromosome"/>
</dbReference>
<comment type="similarity">
    <text evidence="1">Belongs to the peptidase M81 family.</text>
</comment>
<dbReference type="KEGG" id="htq:FRZ44_27080"/>
<dbReference type="InterPro" id="IPR009197">
    <property type="entry name" value="MlrC"/>
</dbReference>
<evidence type="ECO:0000256" key="1">
    <source>
        <dbReference type="PIRNR" id="PIRNR012702"/>
    </source>
</evidence>
<sequence length="502" mass="53707">MARLAIGGFVHETNTFAPTKARFEHFAMADGWPALVRGPAMVEAVKGINLPAAGFVEATLGLGHELVPLTWCSATPLAHVEREAYERIAGMLLDDIRQALPLDGLYLDLHGAMVAEHHEDGEGELLRRIRALVGETLPIVVGLDLHANVTESMVRHATALVAFRTYPHVDMAETGARAAGLLDRLIGGTPCFGALRKAPFLIPLTWQCTLIEPAASIYRRLEELEREPGILSMSFTPGFPPADIRECGPAVIAQATTQAAADRAADLLEQLVEKSEPAFAGRLWKPDEAVAEAMVREARAAKPVILADTQDNPGAGTNSDTMGVFAALVHAHAKGAVVGLVCDPESAAHAHEAGEGATIEIGLGNKSGLAGLTPYRGRFKVERLGSGSFTATGPFYLGSRMQLGPMALLEHEGVRVVVSSRKQQAADRSMFRHVGIEPERQKILALKSSVHFRADFQAIAEEILVVASPGSNPADHLQLPYKHLRPGLRLMPLGPAFAGTAR</sequence>
<dbReference type="GO" id="GO:0046872">
    <property type="term" value="F:metal ion binding"/>
    <property type="evidence" value="ECO:0007669"/>
    <property type="project" value="UniProtKB-KW"/>
</dbReference>
<keyword evidence="1" id="KW-0479">Metal-binding</keyword>
<comment type="function">
    <text evidence="1">Involved in peptidolytic degradation of cyclic heptapeptide hepatotoxin microcystin (MC).</text>
</comment>
<name>A0A5J6MIW0_9PROT</name>
<reference evidence="4 5" key="1">
    <citation type="submission" date="2019-08" db="EMBL/GenBank/DDBJ databases">
        <title>Hyperibacter terrae gen. nov., sp. nov. and Hyperibacter viscosus sp. nov., two new members in the family Rhodospirillaceae isolated from the rhizosphere of Hypericum perforatum.</title>
        <authorList>
            <person name="Noviana Z."/>
        </authorList>
    </citation>
    <scope>NUCLEOTIDE SEQUENCE [LARGE SCALE GENOMIC DNA]</scope>
    <source>
        <strain evidence="4 5">R5913</strain>
    </source>
</reference>
<keyword evidence="5" id="KW-1185">Reference proteome</keyword>
<dbReference type="InterPro" id="IPR015995">
    <property type="entry name" value="MlrC_N"/>
</dbReference>
<dbReference type="RefSeq" id="WP_151177675.1">
    <property type="nucleotide sequence ID" value="NZ_CP042906.1"/>
</dbReference>
<evidence type="ECO:0000259" key="2">
    <source>
        <dbReference type="Pfam" id="PF07171"/>
    </source>
</evidence>
<feature type="domain" description="Microcystin LR degradation protein MlrC N-terminal" evidence="3">
    <location>
        <begin position="3"/>
        <end position="294"/>
    </location>
</feature>
<comment type="cofactor">
    <cofactor evidence="1">
        <name>Zn(2+)</name>
        <dbReference type="ChEBI" id="CHEBI:29105"/>
    </cofactor>
    <text evidence="1">Binds 1 zinc ion per subunit.</text>
</comment>
<evidence type="ECO:0000313" key="5">
    <source>
        <dbReference type="Proteomes" id="UP000326202"/>
    </source>
</evidence>
<dbReference type="Pfam" id="PF07364">
    <property type="entry name" value="DUF1485"/>
    <property type="match status" value="1"/>
</dbReference>
<accession>A0A5J6MIW0</accession>
<dbReference type="AlphaFoldDB" id="A0A5J6MIW0"/>
<proteinExistence type="inferred from homology"/>
<keyword evidence="1" id="KW-0378">Hydrolase</keyword>
<dbReference type="GO" id="GO:0006508">
    <property type="term" value="P:proteolysis"/>
    <property type="evidence" value="ECO:0007669"/>
    <property type="project" value="UniProtKB-KW"/>
</dbReference>
<keyword evidence="1" id="KW-0482">Metalloprotease</keyword>
<keyword evidence="1" id="KW-0645">Protease</keyword>
<dbReference type="InterPro" id="IPR010799">
    <property type="entry name" value="MlrC_C"/>
</dbReference>
<organism evidence="4 5">
    <name type="scientific">Hypericibacter terrae</name>
    <dbReference type="NCBI Taxonomy" id="2602015"/>
    <lineage>
        <taxon>Bacteria</taxon>
        <taxon>Pseudomonadati</taxon>
        <taxon>Pseudomonadota</taxon>
        <taxon>Alphaproteobacteria</taxon>
        <taxon>Rhodospirillales</taxon>
        <taxon>Dongiaceae</taxon>
        <taxon>Hypericibacter</taxon>
    </lineage>
</organism>
<evidence type="ECO:0000313" key="4">
    <source>
        <dbReference type="EMBL" id="QEX17408.1"/>
    </source>
</evidence>
<dbReference type="EMBL" id="CP042906">
    <property type="protein sequence ID" value="QEX17408.1"/>
    <property type="molecule type" value="Genomic_DNA"/>
</dbReference>
<dbReference type="Pfam" id="PF07171">
    <property type="entry name" value="MlrC_C"/>
    <property type="match status" value="1"/>
</dbReference>
<gene>
    <name evidence="4" type="ORF">FRZ44_27080</name>
</gene>
<dbReference type="GO" id="GO:0008237">
    <property type="term" value="F:metallopeptidase activity"/>
    <property type="evidence" value="ECO:0007669"/>
    <property type="project" value="UniProtKB-KW"/>
</dbReference>